<proteinExistence type="predicted"/>
<gene>
    <name evidence="2" type="ORF">M569_01361</name>
</gene>
<keyword evidence="3" id="KW-1185">Reference proteome</keyword>
<organism evidence="2 3">
    <name type="scientific">Genlisea aurea</name>
    <dbReference type="NCBI Taxonomy" id="192259"/>
    <lineage>
        <taxon>Eukaryota</taxon>
        <taxon>Viridiplantae</taxon>
        <taxon>Streptophyta</taxon>
        <taxon>Embryophyta</taxon>
        <taxon>Tracheophyta</taxon>
        <taxon>Spermatophyta</taxon>
        <taxon>Magnoliopsida</taxon>
        <taxon>eudicotyledons</taxon>
        <taxon>Gunneridae</taxon>
        <taxon>Pentapetalae</taxon>
        <taxon>asterids</taxon>
        <taxon>lamiids</taxon>
        <taxon>Lamiales</taxon>
        <taxon>Lentibulariaceae</taxon>
        <taxon>Genlisea</taxon>
    </lineage>
</organism>
<dbReference type="Proteomes" id="UP000015453">
    <property type="component" value="Unassembled WGS sequence"/>
</dbReference>
<name>S8ELA8_9LAMI</name>
<comment type="caution">
    <text evidence="2">The sequence shown here is derived from an EMBL/GenBank/DDBJ whole genome shotgun (WGS) entry which is preliminary data.</text>
</comment>
<accession>S8ELA8</accession>
<evidence type="ECO:0000313" key="2">
    <source>
        <dbReference type="EMBL" id="EPS73397.1"/>
    </source>
</evidence>
<sequence>MAGQLPGIESARRRRCHGTTYGPLSCPPVESTRRPFYCLYSTTLEFNSPPWETDSGENSSLDAAAMAAKERLDQKLLKPKRKCPSKEQYRFEN</sequence>
<evidence type="ECO:0000313" key="3">
    <source>
        <dbReference type="Proteomes" id="UP000015453"/>
    </source>
</evidence>
<evidence type="ECO:0000256" key="1">
    <source>
        <dbReference type="SAM" id="MobiDB-lite"/>
    </source>
</evidence>
<feature type="region of interest" description="Disordered" evidence="1">
    <location>
        <begin position="1"/>
        <end position="20"/>
    </location>
</feature>
<dbReference type="OrthoDB" id="8062037at2759"/>
<dbReference type="AlphaFoldDB" id="S8ELA8"/>
<dbReference type="EMBL" id="AUSU01000437">
    <property type="protein sequence ID" value="EPS73397.1"/>
    <property type="molecule type" value="Genomic_DNA"/>
</dbReference>
<reference evidence="2 3" key="1">
    <citation type="journal article" date="2013" name="BMC Genomics">
        <title>The miniature genome of a carnivorous plant Genlisea aurea contains a low number of genes and short non-coding sequences.</title>
        <authorList>
            <person name="Leushkin E.V."/>
            <person name="Sutormin R.A."/>
            <person name="Nabieva E.R."/>
            <person name="Penin A.A."/>
            <person name="Kondrashov A.S."/>
            <person name="Logacheva M.D."/>
        </authorList>
    </citation>
    <scope>NUCLEOTIDE SEQUENCE [LARGE SCALE GENOMIC DNA]</scope>
</reference>
<protein>
    <submittedName>
        <fullName evidence="2">Uncharacterized protein</fullName>
    </submittedName>
</protein>